<feature type="region of interest" description="Disordered" evidence="1">
    <location>
        <begin position="1"/>
        <end position="33"/>
    </location>
</feature>
<evidence type="ECO:0000313" key="2">
    <source>
        <dbReference type="EMBL" id="SBV33960.1"/>
    </source>
</evidence>
<protein>
    <submittedName>
        <fullName evidence="2">Resolvase domain</fullName>
    </submittedName>
</protein>
<organism evidence="2">
    <name type="scientific">uncultured Sphingopyxis sp</name>
    <dbReference type="NCBI Taxonomy" id="310581"/>
    <lineage>
        <taxon>Bacteria</taxon>
        <taxon>Pseudomonadati</taxon>
        <taxon>Pseudomonadota</taxon>
        <taxon>Alphaproteobacteria</taxon>
        <taxon>Sphingomonadales</taxon>
        <taxon>Sphingomonadaceae</taxon>
        <taxon>Sphingopyxis</taxon>
        <taxon>environmental samples</taxon>
    </lineage>
</organism>
<dbReference type="AlphaFoldDB" id="A0A1Y5PVH2"/>
<name>A0A1Y5PVH2_9SPHN</name>
<proteinExistence type="predicted"/>
<dbReference type="EMBL" id="LT598653">
    <property type="protein sequence ID" value="SBV33960.1"/>
    <property type="molecule type" value="Genomic_DNA"/>
</dbReference>
<evidence type="ECO:0000256" key="1">
    <source>
        <dbReference type="SAM" id="MobiDB-lite"/>
    </source>
</evidence>
<dbReference type="KEGG" id="sphu:SPPYR_2840"/>
<sequence>MRATRSGGFRQIPVHEQAAPRNATRPETAERIEAPLPAAAARKGPTACTGMSVPMDKLDDLVANHLEDRLLQPDRLEVILSAVRDRRQEQTTRKRAHVADPNKRATETDLRLKLLFDAIENGIADVSDPVLKDRIATLKATRDQAKADAERVTASLGAAGQESVAPDMLTKFAATARQRIRIEGGGYHREHLRALAQRVEVYVGEVRILGSKSNLLQALIAGATETKPGAVPSFVPKWCTRLDSNQWPPD</sequence>
<reference evidence="2" key="1">
    <citation type="submission" date="2016-03" db="EMBL/GenBank/DDBJ databases">
        <authorList>
            <person name="Ploux O."/>
        </authorList>
    </citation>
    <scope>NUCLEOTIDE SEQUENCE</scope>
    <source>
        <strain evidence="2">UC10</strain>
    </source>
</reference>
<gene>
    <name evidence="2" type="ORF">SPPYR_2840</name>
</gene>
<accession>A0A1Y5PVH2</accession>